<dbReference type="PROSITE" id="PS01047">
    <property type="entry name" value="HMA_1"/>
    <property type="match status" value="1"/>
</dbReference>
<accession>A0A1G2IX64</accession>
<dbReference type="Proteomes" id="UP000178650">
    <property type="component" value="Unassembled WGS sequence"/>
</dbReference>
<dbReference type="Pfam" id="PF00403">
    <property type="entry name" value="HMA"/>
    <property type="match status" value="1"/>
</dbReference>
<dbReference type="InterPro" id="IPR001802">
    <property type="entry name" value="MerP/CopZ"/>
</dbReference>
<keyword evidence="1" id="KW-0479">Metal-binding</keyword>
<dbReference type="PANTHER" id="PTHR46594">
    <property type="entry name" value="P-TYPE CATION-TRANSPORTING ATPASE"/>
    <property type="match status" value="1"/>
</dbReference>
<gene>
    <name evidence="3" type="ORF">A2358_03310</name>
</gene>
<dbReference type="InterPro" id="IPR006121">
    <property type="entry name" value="HMA_dom"/>
</dbReference>
<dbReference type="SUPFAM" id="SSF55008">
    <property type="entry name" value="HMA, heavy metal-associated domain"/>
    <property type="match status" value="1"/>
</dbReference>
<name>A0A1G2IX64_9BACT</name>
<evidence type="ECO:0000256" key="1">
    <source>
        <dbReference type="ARBA" id="ARBA00022723"/>
    </source>
</evidence>
<sequence>MEKIILSILGMHCASCAKIIESTLEEKEGVTSISVNYDSKKAFLEFDTQKTNLEELKNEIETSGYKAS</sequence>
<comment type="caution">
    <text evidence="3">The sequence shown here is derived from an EMBL/GenBank/DDBJ whole genome shotgun (WGS) entry which is preliminary data.</text>
</comment>
<reference evidence="3 4" key="1">
    <citation type="journal article" date="2016" name="Nat. Commun.">
        <title>Thousands of microbial genomes shed light on interconnected biogeochemical processes in an aquifer system.</title>
        <authorList>
            <person name="Anantharaman K."/>
            <person name="Brown C.T."/>
            <person name="Hug L.A."/>
            <person name="Sharon I."/>
            <person name="Castelle C.J."/>
            <person name="Probst A.J."/>
            <person name="Thomas B.C."/>
            <person name="Singh A."/>
            <person name="Wilkins M.J."/>
            <person name="Karaoz U."/>
            <person name="Brodie E.L."/>
            <person name="Williams K.H."/>
            <person name="Hubbard S.S."/>
            <person name="Banfield J.F."/>
        </authorList>
    </citation>
    <scope>NUCLEOTIDE SEQUENCE [LARGE SCALE GENOMIC DNA]</scope>
</reference>
<dbReference type="InterPro" id="IPR036163">
    <property type="entry name" value="HMA_dom_sf"/>
</dbReference>
<organism evidence="3 4">
    <name type="scientific">Candidatus Staskawiczbacteria bacterium RIFOXYB1_FULL_37_44</name>
    <dbReference type="NCBI Taxonomy" id="1802223"/>
    <lineage>
        <taxon>Bacteria</taxon>
        <taxon>Candidatus Staskawicziibacteriota</taxon>
    </lineage>
</organism>
<dbReference type="Gene3D" id="3.30.70.100">
    <property type="match status" value="1"/>
</dbReference>
<evidence type="ECO:0000313" key="4">
    <source>
        <dbReference type="Proteomes" id="UP000178650"/>
    </source>
</evidence>
<dbReference type="InterPro" id="IPR017969">
    <property type="entry name" value="Heavy-metal-associated_CS"/>
</dbReference>
<feature type="domain" description="HMA" evidence="2">
    <location>
        <begin position="2"/>
        <end position="68"/>
    </location>
</feature>
<dbReference type="PANTHER" id="PTHR46594:SF4">
    <property type="entry name" value="P-TYPE CATION-TRANSPORTING ATPASE"/>
    <property type="match status" value="1"/>
</dbReference>
<dbReference type="PROSITE" id="PS50846">
    <property type="entry name" value="HMA_2"/>
    <property type="match status" value="1"/>
</dbReference>
<evidence type="ECO:0000259" key="2">
    <source>
        <dbReference type="PROSITE" id="PS50846"/>
    </source>
</evidence>
<dbReference type="STRING" id="1802223.A2358_03310"/>
<dbReference type="AlphaFoldDB" id="A0A1G2IX64"/>
<proteinExistence type="predicted"/>
<evidence type="ECO:0000313" key="3">
    <source>
        <dbReference type="EMBL" id="OGZ79273.1"/>
    </source>
</evidence>
<dbReference type="FunFam" id="3.30.70.100:FF:000005">
    <property type="entry name" value="Copper-exporting P-type ATPase A"/>
    <property type="match status" value="1"/>
</dbReference>
<dbReference type="GO" id="GO:0046872">
    <property type="term" value="F:metal ion binding"/>
    <property type="evidence" value="ECO:0007669"/>
    <property type="project" value="UniProtKB-KW"/>
</dbReference>
<dbReference type="CDD" id="cd00371">
    <property type="entry name" value="HMA"/>
    <property type="match status" value="1"/>
</dbReference>
<dbReference type="PRINTS" id="PR00946">
    <property type="entry name" value="HGSCAVENGER"/>
</dbReference>
<protein>
    <recommendedName>
        <fullName evidence="2">HMA domain-containing protein</fullName>
    </recommendedName>
</protein>
<dbReference type="EMBL" id="MHPJ01000005">
    <property type="protein sequence ID" value="OGZ79273.1"/>
    <property type="molecule type" value="Genomic_DNA"/>
</dbReference>